<dbReference type="PANTHER" id="PTHR23080">
    <property type="entry name" value="THAP DOMAIN PROTEIN"/>
    <property type="match status" value="1"/>
</dbReference>
<evidence type="ECO:0000259" key="3">
    <source>
        <dbReference type="Pfam" id="PF13359"/>
    </source>
</evidence>
<evidence type="ECO:0000256" key="1">
    <source>
        <dbReference type="ARBA" id="ARBA00001968"/>
    </source>
</evidence>
<comment type="cofactor">
    <cofactor evidence="1">
        <name>a divalent metal cation</name>
        <dbReference type="ChEBI" id="CHEBI:60240"/>
    </cofactor>
</comment>
<reference evidence="4" key="2">
    <citation type="journal article" date="2023" name="BMC Genomics">
        <title>Pest status, molecular evolution, and epigenetic factors derived from the genome assembly of Frankliniella fusca, a thysanopteran phytovirus vector.</title>
        <authorList>
            <person name="Catto M.A."/>
            <person name="Labadie P.E."/>
            <person name="Jacobson A.L."/>
            <person name="Kennedy G.G."/>
            <person name="Srinivasan R."/>
            <person name="Hunt B.G."/>
        </authorList>
    </citation>
    <scope>NUCLEOTIDE SEQUENCE</scope>
    <source>
        <strain evidence="4">PL_HMW_Pooled</strain>
    </source>
</reference>
<dbReference type="GO" id="GO:0008168">
    <property type="term" value="F:methyltransferase activity"/>
    <property type="evidence" value="ECO:0007669"/>
    <property type="project" value="UniProtKB-KW"/>
</dbReference>
<sequence length="201" mass="22201">MPECFLKAFGRSVAVLIDCFEVRGPTPSGLLAKAQTYSHYKKNSTVKLLIGITPQGTVSYISEAWGGRTSGKFITEHSKEFLDKLIPGDVVLADRGFDIGMVTGQVRARVVTPAFMHGRSQLSADDVEYSRSVANVRIHVERLIGLVRRKFQILEHRLNFSMLQHGQGQPVARIDDVVVICCAISNLCNPIVPMTEISETN</sequence>
<keyword evidence="5" id="KW-1185">Reference proteome</keyword>
<dbReference type="EMBL" id="JAHWGI010000949">
    <property type="protein sequence ID" value="KAK3918520.1"/>
    <property type="molecule type" value="Genomic_DNA"/>
</dbReference>
<dbReference type="PANTHER" id="PTHR23080:SF63">
    <property type="entry name" value="TICK TRANSPOSON"/>
    <property type="match status" value="1"/>
</dbReference>
<dbReference type="GO" id="GO:0046872">
    <property type="term" value="F:metal ion binding"/>
    <property type="evidence" value="ECO:0007669"/>
    <property type="project" value="UniProtKB-KW"/>
</dbReference>
<dbReference type="GO" id="GO:0032259">
    <property type="term" value="P:methylation"/>
    <property type="evidence" value="ECO:0007669"/>
    <property type="project" value="UniProtKB-KW"/>
</dbReference>
<dbReference type="InterPro" id="IPR027806">
    <property type="entry name" value="HARBI1_dom"/>
</dbReference>
<proteinExistence type="predicted"/>
<keyword evidence="2" id="KW-0479">Metal-binding</keyword>
<reference evidence="4" key="1">
    <citation type="submission" date="2021-07" db="EMBL/GenBank/DDBJ databases">
        <authorList>
            <person name="Catto M.A."/>
            <person name="Jacobson A."/>
            <person name="Kennedy G."/>
            <person name="Labadie P."/>
            <person name="Hunt B.G."/>
            <person name="Srinivasan R."/>
        </authorList>
    </citation>
    <scope>NUCLEOTIDE SEQUENCE</scope>
    <source>
        <strain evidence="4">PL_HMW_Pooled</strain>
        <tissue evidence="4">Head</tissue>
    </source>
</reference>
<evidence type="ECO:0000313" key="5">
    <source>
        <dbReference type="Proteomes" id="UP001219518"/>
    </source>
</evidence>
<protein>
    <submittedName>
        <fullName evidence="4">Ribosomal RNA small subunit methyltransferase G</fullName>
    </submittedName>
</protein>
<evidence type="ECO:0000256" key="2">
    <source>
        <dbReference type="ARBA" id="ARBA00022723"/>
    </source>
</evidence>
<dbReference type="Pfam" id="PF13359">
    <property type="entry name" value="DDE_Tnp_4"/>
    <property type="match status" value="1"/>
</dbReference>
<keyword evidence="4" id="KW-0808">Transferase</keyword>
<dbReference type="AlphaFoldDB" id="A0AAE1HC40"/>
<keyword evidence="4" id="KW-0489">Methyltransferase</keyword>
<comment type="caution">
    <text evidence="4">The sequence shown here is derived from an EMBL/GenBank/DDBJ whole genome shotgun (WGS) entry which is preliminary data.</text>
</comment>
<evidence type="ECO:0000313" key="4">
    <source>
        <dbReference type="EMBL" id="KAK3918520.1"/>
    </source>
</evidence>
<accession>A0AAE1HC40</accession>
<name>A0AAE1HC40_9NEOP</name>
<organism evidence="4 5">
    <name type="scientific">Frankliniella fusca</name>
    <dbReference type="NCBI Taxonomy" id="407009"/>
    <lineage>
        <taxon>Eukaryota</taxon>
        <taxon>Metazoa</taxon>
        <taxon>Ecdysozoa</taxon>
        <taxon>Arthropoda</taxon>
        <taxon>Hexapoda</taxon>
        <taxon>Insecta</taxon>
        <taxon>Pterygota</taxon>
        <taxon>Neoptera</taxon>
        <taxon>Paraneoptera</taxon>
        <taxon>Thysanoptera</taxon>
        <taxon>Terebrantia</taxon>
        <taxon>Thripoidea</taxon>
        <taxon>Thripidae</taxon>
        <taxon>Frankliniella</taxon>
    </lineage>
</organism>
<feature type="domain" description="DDE Tnp4" evidence="3">
    <location>
        <begin position="17"/>
        <end position="186"/>
    </location>
</feature>
<dbReference type="Proteomes" id="UP001219518">
    <property type="component" value="Unassembled WGS sequence"/>
</dbReference>
<gene>
    <name evidence="4" type="ORF">KUF71_007773</name>
</gene>